<gene>
    <name evidence="3" type="ORF">JCM10512_476</name>
</gene>
<keyword evidence="1" id="KW-0413">Isomerase</keyword>
<feature type="domain" description="PpiC" evidence="2">
    <location>
        <begin position="126"/>
        <end position="243"/>
    </location>
</feature>
<accession>W4UNR8</accession>
<comment type="caution">
    <text evidence="3">The sequence shown here is derived from an EMBL/GenBank/DDBJ whole genome shotgun (WGS) entry which is preliminary data.</text>
</comment>
<organism evidence="3 4">
    <name type="scientific">Bacteroides reticulotermitis JCM 10512</name>
    <dbReference type="NCBI Taxonomy" id="1445607"/>
    <lineage>
        <taxon>Bacteria</taxon>
        <taxon>Pseudomonadati</taxon>
        <taxon>Bacteroidota</taxon>
        <taxon>Bacteroidia</taxon>
        <taxon>Bacteroidales</taxon>
        <taxon>Bacteroidaceae</taxon>
        <taxon>Bacteroides</taxon>
    </lineage>
</organism>
<dbReference type="GO" id="GO:0003755">
    <property type="term" value="F:peptidyl-prolyl cis-trans isomerase activity"/>
    <property type="evidence" value="ECO:0007669"/>
    <property type="project" value="UniProtKB-KW"/>
</dbReference>
<dbReference type="Pfam" id="PF00639">
    <property type="entry name" value="Rotamase"/>
    <property type="match status" value="1"/>
</dbReference>
<dbReference type="Proteomes" id="UP000019131">
    <property type="component" value="Unassembled WGS sequence"/>
</dbReference>
<dbReference type="SUPFAM" id="SSF54534">
    <property type="entry name" value="FKBP-like"/>
    <property type="match status" value="1"/>
</dbReference>
<dbReference type="EMBL" id="BAIV01000002">
    <property type="protein sequence ID" value="GAE82283.1"/>
    <property type="molecule type" value="Genomic_DNA"/>
</dbReference>
<dbReference type="InterPro" id="IPR000297">
    <property type="entry name" value="PPIase_PpiC"/>
</dbReference>
<name>W4UNR8_9BACE</name>
<dbReference type="PROSITE" id="PS50198">
    <property type="entry name" value="PPIC_PPIASE_2"/>
    <property type="match status" value="1"/>
</dbReference>
<dbReference type="InterPro" id="IPR050245">
    <property type="entry name" value="PrsA_foldase"/>
</dbReference>
<keyword evidence="1" id="KW-0697">Rotamase</keyword>
<dbReference type="Gene3D" id="3.10.50.40">
    <property type="match status" value="1"/>
</dbReference>
<reference evidence="3 4" key="1">
    <citation type="journal article" date="2014" name="Genome Announc.">
        <title>Draft Genome Sequence of Bacteroides reticulotermitis Strain JCM 10512T, Isolated from the Gut of a Termite.</title>
        <authorList>
            <person name="Yuki M."/>
            <person name="Oshima K."/>
            <person name="Suda W."/>
            <person name="Sakamoto M."/>
            <person name="Iida T."/>
            <person name="Hattori M."/>
            <person name="Ohkuma M."/>
        </authorList>
    </citation>
    <scope>NUCLEOTIDE SEQUENCE [LARGE SCALE GENOMIC DNA]</scope>
    <source>
        <strain evidence="3 4">JCM 10512</strain>
    </source>
</reference>
<sequence>MVSKLALVWEACSLFTVFSDSKLGIMKKVLIMILAVFLGNQAYAQSDDPVVMKVNGREVLRSEFAYLYRRDCATQSQPLTAKKYAEQFVNRKLKVLAAERAGLDTGFVFRKQQENYRIQLMQLQLPGRALIDSLALRLYANQQTNVGRVQVAQIFRRLPQNITPHRLHAEEQRMDSIYRALSSQPDADFTGWVKQYSDDQRPLWIDRVQTTTEFGDVAFSLPKGSYSAPFFTAEGLHILKVIDKDELPRGKSKENLAGQLWRSNTQYAGLESVAENLKAECRYTPDQVGLNELLSKGETSQTLFLLGEHPYNGAMFKRFAASYPQALKRQLDAFTTKSLLDYASRNLVNDNPDTHYALLEYREDQLATEMTDREIGQPTVDDRAGLATYFKFHKSDYKWDSPRYKGAVLHCADKKTAKAAKKMLKKLPWAEWESILQKTLNASGEEKVQIESGLFAEGDNKYIDKLVFKKGDFTSDKSKPFTIAVGRKEKAPDSYTEVLDAVRKDYQNYLSTRWIEHLKESGKVEINQEVLKTVNNL</sequence>
<protein>
    <submittedName>
        <fullName evidence="3">Survival protein SurA</fullName>
    </submittedName>
</protein>
<dbReference type="AlphaFoldDB" id="W4UNR8"/>
<evidence type="ECO:0000259" key="2">
    <source>
        <dbReference type="PROSITE" id="PS50198"/>
    </source>
</evidence>
<evidence type="ECO:0000256" key="1">
    <source>
        <dbReference type="PROSITE-ProRule" id="PRU00278"/>
    </source>
</evidence>
<dbReference type="PANTHER" id="PTHR47245:SF2">
    <property type="entry name" value="PEPTIDYL-PROLYL CIS-TRANS ISOMERASE HP_0175-RELATED"/>
    <property type="match status" value="1"/>
</dbReference>
<proteinExistence type="predicted"/>
<dbReference type="PANTHER" id="PTHR47245">
    <property type="entry name" value="PEPTIDYLPROLYL ISOMERASE"/>
    <property type="match status" value="1"/>
</dbReference>
<dbReference type="STRING" id="1445607.JCM10512_476"/>
<keyword evidence="4" id="KW-1185">Reference proteome</keyword>
<evidence type="ECO:0000313" key="3">
    <source>
        <dbReference type="EMBL" id="GAE82283.1"/>
    </source>
</evidence>
<evidence type="ECO:0000313" key="4">
    <source>
        <dbReference type="Proteomes" id="UP000019131"/>
    </source>
</evidence>
<dbReference type="InterPro" id="IPR046357">
    <property type="entry name" value="PPIase_dom_sf"/>
</dbReference>